<dbReference type="EMBL" id="GGEC01012377">
    <property type="protein sequence ID" value="MBW92860.1"/>
    <property type="molecule type" value="Transcribed_RNA"/>
</dbReference>
<organism evidence="1">
    <name type="scientific">Rhizophora mucronata</name>
    <name type="common">Asiatic mangrove</name>
    <dbReference type="NCBI Taxonomy" id="61149"/>
    <lineage>
        <taxon>Eukaryota</taxon>
        <taxon>Viridiplantae</taxon>
        <taxon>Streptophyta</taxon>
        <taxon>Embryophyta</taxon>
        <taxon>Tracheophyta</taxon>
        <taxon>Spermatophyta</taxon>
        <taxon>Magnoliopsida</taxon>
        <taxon>eudicotyledons</taxon>
        <taxon>Gunneridae</taxon>
        <taxon>Pentapetalae</taxon>
        <taxon>rosids</taxon>
        <taxon>fabids</taxon>
        <taxon>Malpighiales</taxon>
        <taxon>Rhizophoraceae</taxon>
        <taxon>Rhizophora</taxon>
    </lineage>
</organism>
<accession>A0A2P2JHA9</accession>
<evidence type="ECO:0000313" key="1">
    <source>
        <dbReference type="EMBL" id="MBW92860.1"/>
    </source>
</evidence>
<name>A0A2P2JHA9_RHIMU</name>
<reference evidence="1" key="1">
    <citation type="submission" date="2018-02" db="EMBL/GenBank/DDBJ databases">
        <title>Rhizophora mucronata_Transcriptome.</title>
        <authorList>
            <person name="Meera S.P."/>
            <person name="Sreeshan A."/>
            <person name="Augustine A."/>
        </authorList>
    </citation>
    <scope>NUCLEOTIDE SEQUENCE</scope>
    <source>
        <tissue evidence="1">Leaf</tissue>
    </source>
</reference>
<protein>
    <submittedName>
        <fullName evidence="1">Uncharacterized protein</fullName>
    </submittedName>
</protein>
<proteinExistence type="predicted"/>
<sequence>MACAYCGDK</sequence>